<keyword evidence="1" id="KW-1185">Reference proteome</keyword>
<accession>A0A1I7Z638</accession>
<reference evidence="2" key="1">
    <citation type="submission" date="2016-11" db="UniProtKB">
        <authorList>
            <consortium name="WormBaseParasite"/>
        </authorList>
    </citation>
    <scope>IDENTIFICATION</scope>
</reference>
<proteinExistence type="predicted"/>
<evidence type="ECO:0000313" key="2">
    <source>
        <dbReference type="WBParaSite" id="L893_g23296.t1"/>
    </source>
</evidence>
<sequence>MIGDPTRDNNSVRHIQSLAADRNPIKGLSACYSCQKQCLQGSGWRGGGFIDHFSCFFRPSIPLRLHMSIRKGSKIAVVKTMNYSCFWGT</sequence>
<dbReference type="Proteomes" id="UP000095287">
    <property type="component" value="Unplaced"/>
</dbReference>
<protein>
    <submittedName>
        <fullName evidence="2">Apple domain-containing protein</fullName>
    </submittedName>
</protein>
<organism evidence="1 2">
    <name type="scientific">Steinernema glaseri</name>
    <dbReference type="NCBI Taxonomy" id="37863"/>
    <lineage>
        <taxon>Eukaryota</taxon>
        <taxon>Metazoa</taxon>
        <taxon>Ecdysozoa</taxon>
        <taxon>Nematoda</taxon>
        <taxon>Chromadorea</taxon>
        <taxon>Rhabditida</taxon>
        <taxon>Tylenchina</taxon>
        <taxon>Panagrolaimomorpha</taxon>
        <taxon>Strongyloidoidea</taxon>
        <taxon>Steinernematidae</taxon>
        <taxon>Steinernema</taxon>
    </lineage>
</organism>
<name>A0A1I7Z638_9BILA</name>
<evidence type="ECO:0000313" key="1">
    <source>
        <dbReference type="Proteomes" id="UP000095287"/>
    </source>
</evidence>
<dbReference type="WBParaSite" id="L893_g23296.t1">
    <property type="protein sequence ID" value="L893_g23296.t1"/>
    <property type="gene ID" value="L893_g23296"/>
</dbReference>
<dbReference type="AlphaFoldDB" id="A0A1I7Z638"/>